<dbReference type="EMBL" id="CP039381">
    <property type="protein sequence ID" value="QCT06829.1"/>
    <property type="molecule type" value="Genomic_DNA"/>
</dbReference>
<sequence>MMTDKAYEMFSDYEDVVTVDDVMKMLHIGKNSVYDLLKNHRIESIRVGSRYVIPKKSVINFLNI</sequence>
<organism evidence="2 3">
    <name type="scientific">Ruminococcus bovis</name>
    <dbReference type="NCBI Taxonomy" id="2564099"/>
    <lineage>
        <taxon>Bacteria</taxon>
        <taxon>Bacillati</taxon>
        <taxon>Bacillota</taxon>
        <taxon>Clostridia</taxon>
        <taxon>Eubacteriales</taxon>
        <taxon>Oscillospiraceae</taxon>
        <taxon>Ruminococcus</taxon>
    </lineage>
</organism>
<dbReference type="Pfam" id="PF12728">
    <property type="entry name" value="HTH_17"/>
    <property type="match status" value="1"/>
</dbReference>
<dbReference type="AlphaFoldDB" id="A0A4P8XXE5"/>
<dbReference type="Proteomes" id="UP000301475">
    <property type="component" value="Chromosome"/>
</dbReference>
<dbReference type="GO" id="GO:0003677">
    <property type="term" value="F:DNA binding"/>
    <property type="evidence" value="ECO:0007669"/>
    <property type="project" value="UniProtKB-KW"/>
</dbReference>
<dbReference type="InterPro" id="IPR010093">
    <property type="entry name" value="SinI_DNA-bd"/>
</dbReference>
<evidence type="ECO:0000313" key="2">
    <source>
        <dbReference type="EMBL" id="QCT06829.1"/>
    </source>
</evidence>
<evidence type="ECO:0000313" key="3">
    <source>
        <dbReference type="Proteomes" id="UP000301475"/>
    </source>
</evidence>
<dbReference type="NCBIfam" id="TIGR01764">
    <property type="entry name" value="excise"/>
    <property type="match status" value="1"/>
</dbReference>
<keyword evidence="2" id="KW-0238">DNA-binding</keyword>
<evidence type="ECO:0000259" key="1">
    <source>
        <dbReference type="Pfam" id="PF12728"/>
    </source>
</evidence>
<dbReference type="Gene3D" id="1.10.10.60">
    <property type="entry name" value="Homeodomain-like"/>
    <property type="match status" value="1"/>
</dbReference>
<reference evidence="2 3" key="1">
    <citation type="submission" date="2019-04" db="EMBL/GenBank/DDBJ databases">
        <authorList>
            <person name="Embree M."/>
            <person name="Gaffney J.R."/>
        </authorList>
    </citation>
    <scope>NUCLEOTIDE SEQUENCE [LARGE SCALE GENOMIC DNA]</scope>
    <source>
        <strain evidence="2 3">JE7A12</strain>
    </source>
</reference>
<dbReference type="KEGG" id="ruj:E5Z56_05385"/>
<feature type="domain" description="Helix-turn-helix" evidence="1">
    <location>
        <begin position="17"/>
        <end position="62"/>
    </location>
</feature>
<name>A0A4P8XXE5_9FIRM</name>
<accession>A0A4P8XXE5</accession>
<dbReference type="RefSeq" id="WP_117523227.1">
    <property type="nucleotide sequence ID" value="NZ_CP039381.1"/>
</dbReference>
<keyword evidence="3" id="KW-1185">Reference proteome</keyword>
<proteinExistence type="predicted"/>
<dbReference type="OrthoDB" id="1655135at2"/>
<gene>
    <name evidence="2" type="ORF">E5Z56_05385</name>
</gene>
<protein>
    <submittedName>
        <fullName evidence="2">DNA-binding protein</fullName>
    </submittedName>
</protein>
<dbReference type="InterPro" id="IPR041657">
    <property type="entry name" value="HTH_17"/>
</dbReference>